<feature type="region of interest" description="Disordered" evidence="11">
    <location>
        <begin position="1066"/>
        <end position="1091"/>
    </location>
</feature>
<evidence type="ECO:0000256" key="4">
    <source>
        <dbReference type="ARBA" id="ARBA00022679"/>
    </source>
</evidence>
<evidence type="ECO:0000256" key="9">
    <source>
        <dbReference type="ARBA" id="ARBA00022842"/>
    </source>
</evidence>
<dbReference type="SUPFAM" id="SSF52009">
    <property type="entry name" value="Phosphohistidine domain"/>
    <property type="match status" value="1"/>
</dbReference>
<feature type="region of interest" description="Disordered" evidence="11">
    <location>
        <begin position="1"/>
        <end position="39"/>
    </location>
</feature>
<evidence type="ECO:0000313" key="14">
    <source>
        <dbReference type="EMBL" id="CAL1169520.1"/>
    </source>
</evidence>
<dbReference type="Pfam" id="PF00391">
    <property type="entry name" value="PEP-utilizers"/>
    <property type="match status" value="1"/>
</dbReference>
<organism evidence="13">
    <name type="scientific">Cladocopium goreaui</name>
    <dbReference type="NCBI Taxonomy" id="2562237"/>
    <lineage>
        <taxon>Eukaryota</taxon>
        <taxon>Sar</taxon>
        <taxon>Alveolata</taxon>
        <taxon>Dinophyceae</taxon>
        <taxon>Suessiales</taxon>
        <taxon>Symbiodiniaceae</taxon>
        <taxon>Cladocopium</taxon>
    </lineage>
</organism>
<dbReference type="Gene3D" id="3.20.20.60">
    <property type="entry name" value="Phosphoenolpyruvate-binding domains"/>
    <property type="match status" value="1"/>
</dbReference>
<keyword evidence="8" id="KW-0067">ATP-binding</keyword>
<comment type="similarity">
    <text evidence="2">Belongs to the PEP-utilizing enzyme family.</text>
</comment>
<dbReference type="Pfam" id="PF00013">
    <property type="entry name" value="KH_1"/>
    <property type="match status" value="1"/>
</dbReference>
<keyword evidence="10" id="KW-0694">RNA-binding</keyword>
<dbReference type="InterPro" id="IPR018274">
    <property type="entry name" value="PEP_util_AS"/>
</dbReference>
<dbReference type="GO" id="GO:0050242">
    <property type="term" value="F:pyruvate, phosphate dikinase activity"/>
    <property type="evidence" value="ECO:0007669"/>
    <property type="project" value="UniProtKB-EC"/>
</dbReference>
<dbReference type="SMART" id="SM00322">
    <property type="entry name" value="KH"/>
    <property type="match status" value="2"/>
</dbReference>
<dbReference type="InterPro" id="IPR023151">
    <property type="entry name" value="PEP_util_CS"/>
</dbReference>
<dbReference type="InterPro" id="IPR015813">
    <property type="entry name" value="Pyrv/PenolPyrv_kinase-like_dom"/>
</dbReference>
<dbReference type="NCBIfam" id="NF004531">
    <property type="entry name" value="PRK05878.1"/>
    <property type="match status" value="1"/>
</dbReference>
<evidence type="ECO:0000256" key="10">
    <source>
        <dbReference type="PROSITE-ProRule" id="PRU00117"/>
    </source>
</evidence>
<reference evidence="13" key="1">
    <citation type="submission" date="2022-10" db="EMBL/GenBank/DDBJ databases">
        <authorList>
            <person name="Chen Y."/>
            <person name="Dougan E. K."/>
            <person name="Chan C."/>
            <person name="Rhodes N."/>
            <person name="Thang M."/>
        </authorList>
    </citation>
    <scope>NUCLEOTIDE SEQUENCE</scope>
</reference>
<evidence type="ECO:0000256" key="1">
    <source>
        <dbReference type="ARBA" id="ARBA00001946"/>
    </source>
</evidence>
<dbReference type="InterPro" id="IPR004088">
    <property type="entry name" value="KH_dom_type_1"/>
</dbReference>
<name>A0A9P1DTQ0_9DINO</name>
<feature type="domain" description="K Homology" evidence="12">
    <location>
        <begin position="115"/>
        <end position="192"/>
    </location>
</feature>
<dbReference type="InterPro" id="IPR036637">
    <property type="entry name" value="Phosphohistidine_dom_sf"/>
</dbReference>
<dbReference type="InterPro" id="IPR008279">
    <property type="entry name" value="PEP-util_enz_mobile_dom"/>
</dbReference>
<feature type="compositionally biased region" description="Basic and acidic residues" evidence="11">
    <location>
        <begin position="1"/>
        <end position="25"/>
    </location>
</feature>
<evidence type="ECO:0000256" key="2">
    <source>
        <dbReference type="ARBA" id="ARBA00007837"/>
    </source>
</evidence>
<evidence type="ECO:0000313" key="15">
    <source>
        <dbReference type="EMBL" id="CAL4803457.1"/>
    </source>
</evidence>
<dbReference type="GO" id="GO:0003723">
    <property type="term" value="F:RNA binding"/>
    <property type="evidence" value="ECO:0007669"/>
    <property type="project" value="UniProtKB-UniRule"/>
</dbReference>
<keyword evidence="6" id="KW-0547">Nucleotide-binding</keyword>
<protein>
    <recommendedName>
        <fullName evidence="3">pyruvate, phosphate dikinase</fullName>
        <ecNumber evidence="3">2.7.9.1</ecNumber>
    </recommendedName>
</protein>
<dbReference type="InterPro" id="IPR010121">
    <property type="entry name" value="Pyruvate_phosphate_dikinase"/>
</dbReference>
<gene>
    <name evidence="13" type="ORF">C1SCF055_LOCUS40908</name>
</gene>
<dbReference type="EMBL" id="CAMXCT020006567">
    <property type="protein sequence ID" value="CAL1169520.1"/>
    <property type="molecule type" value="Genomic_DNA"/>
</dbReference>
<dbReference type="PROSITE" id="PS00742">
    <property type="entry name" value="PEP_ENZYMES_2"/>
    <property type="match status" value="1"/>
</dbReference>
<dbReference type="EMBL" id="CAMXCT010006567">
    <property type="protein sequence ID" value="CAI4016145.1"/>
    <property type="molecule type" value="Genomic_DNA"/>
</dbReference>
<dbReference type="Gene3D" id="3.30.470.20">
    <property type="entry name" value="ATP-grasp fold, B domain"/>
    <property type="match status" value="1"/>
</dbReference>
<dbReference type="Gene3D" id="1.10.189.10">
    <property type="entry name" value="Pyruvate Phosphate Dikinase, domain 2"/>
    <property type="match status" value="1"/>
</dbReference>
<reference evidence="14" key="2">
    <citation type="submission" date="2024-04" db="EMBL/GenBank/DDBJ databases">
        <authorList>
            <person name="Chen Y."/>
            <person name="Shah S."/>
            <person name="Dougan E. K."/>
            <person name="Thang M."/>
            <person name="Chan C."/>
        </authorList>
    </citation>
    <scope>NUCLEOTIDE SEQUENCE [LARGE SCALE GENOMIC DNA]</scope>
</reference>
<dbReference type="InterPro" id="IPR000121">
    <property type="entry name" value="PEP_util_C"/>
</dbReference>
<dbReference type="CDD" id="cd00105">
    <property type="entry name" value="KH-I"/>
    <property type="match status" value="2"/>
</dbReference>
<feature type="domain" description="K Homology" evidence="12">
    <location>
        <begin position="36"/>
        <end position="101"/>
    </location>
</feature>
<evidence type="ECO:0000256" key="3">
    <source>
        <dbReference type="ARBA" id="ARBA00011994"/>
    </source>
</evidence>
<dbReference type="EMBL" id="CAMXCT030006567">
    <property type="protein sequence ID" value="CAL4803457.1"/>
    <property type="molecule type" value="Genomic_DNA"/>
</dbReference>
<dbReference type="PANTHER" id="PTHR22931">
    <property type="entry name" value="PHOSPHOENOLPYRUVATE DIKINASE-RELATED"/>
    <property type="match status" value="1"/>
</dbReference>
<dbReference type="Gene3D" id="1.20.80.30">
    <property type="match status" value="1"/>
</dbReference>
<dbReference type="EC" id="2.7.9.1" evidence="3"/>
<evidence type="ECO:0000256" key="5">
    <source>
        <dbReference type="ARBA" id="ARBA00022723"/>
    </source>
</evidence>
<dbReference type="Gene3D" id="3.30.1490.20">
    <property type="entry name" value="ATP-grasp fold, A domain"/>
    <property type="match status" value="1"/>
</dbReference>
<proteinExistence type="inferred from homology"/>
<keyword evidence="16" id="KW-1185">Reference proteome</keyword>
<dbReference type="SUPFAM" id="SSF54791">
    <property type="entry name" value="Eukaryotic type KH-domain (KH-domain type I)"/>
    <property type="match status" value="2"/>
</dbReference>
<accession>A0A9P1DTQ0</accession>
<dbReference type="Gene3D" id="3.30.310.210">
    <property type="match status" value="1"/>
</dbReference>
<dbReference type="InterPro" id="IPR004087">
    <property type="entry name" value="KH_dom"/>
</dbReference>
<evidence type="ECO:0000256" key="6">
    <source>
        <dbReference type="ARBA" id="ARBA00022741"/>
    </source>
</evidence>
<dbReference type="AlphaFoldDB" id="A0A9P1DTQ0"/>
<evidence type="ECO:0000313" key="16">
    <source>
        <dbReference type="Proteomes" id="UP001152797"/>
    </source>
</evidence>
<dbReference type="InterPro" id="IPR002192">
    <property type="entry name" value="PPDK_AMP/ATP-bd"/>
</dbReference>
<evidence type="ECO:0000256" key="8">
    <source>
        <dbReference type="ARBA" id="ARBA00022840"/>
    </source>
</evidence>
<dbReference type="SUPFAM" id="SSF51621">
    <property type="entry name" value="Phosphoenolpyruvate/pyruvate domain"/>
    <property type="match status" value="1"/>
</dbReference>
<dbReference type="PANTHER" id="PTHR22931:SF9">
    <property type="entry name" value="PYRUVATE, PHOSPHATE DIKINASE 1, CHLOROPLASTIC"/>
    <property type="match status" value="1"/>
</dbReference>
<keyword evidence="5" id="KW-0479">Metal-binding</keyword>
<evidence type="ECO:0000259" key="12">
    <source>
        <dbReference type="SMART" id="SM00322"/>
    </source>
</evidence>
<dbReference type="PROSITE" id="PS50084">
    <property type="entry name" value="KH_TYPE_1"/>
    <property type="match status" value="2"/>
</dbReference>
<evidence type="ECO:0000256" key="11">
    <source>
        <dbReference type="SAM" id="MobiDB-lite"/>
    </source>
</evidence>
<dbReference type="GO" id="GO:0016301">
    <property type="term" value="F:kinase activity"/>
    <property type="evidence" value="ECO:0007669"/>
    <property type="project" value="UniProtKB-KW"/>
</dbReference>
<dbReference type="NCBIfam" id="TIGR01828">
    <property type="entry name" value="pyru_phos_dikin"/>
    <property type="match status" value="1"/>
</dbReference>
<dbReference type="Pfam" id="PF01326">
    <property type="entry name" value="PPDK_N"/>
    <property type="match status" value="3"/>
</dbReference>
<sequence>MGEDRSRSRDKERSRSRDGGRKDSRSPSPKKNRSEDYGVDTMKITDDDAAFILGKGGRTKEKISKVSGAEIELFERDLILEIRGSKMVRRRAKKYCKGVMDQRTGPVSVTQDDDDDDLTMISVPQEAVGFVTGRAGNFLRTIEEEWNTLMFFCEVDGSRGRGKDYEKLAIFGTVRDSDCALAMAKWVYDFGDGKADGRAEMKNLLGGKGANLAEMASIGLPVPPGFTLTTEVCTHFYQNDCQYPKELEQQVEKALNLVETRTGRKFGDSINPLLVSVRSGARASMPGMMDTVLNLGLNDITVEALAKKSGDRRFAFDSYRRFVQMYSDVVLGIEINHFEKHLERAKEKRGVKQDCELLPEDLEKLVKSYKAVVQLELGEEFPEDPKAQLWGAVGAVFNSWMNQRAKTYRALHDIPEWWGTAVNVQAMVFGNMGNDCATGVAFTRDPSTGKNEFYGEFLVNAQGEDVVAGIRTPQELTIRARQSHGSDLPSLEEVMPNIFRELLSVRSQLETHYKDMQDIEFTIQQGKLYMLQTRNGKRTAPAALQIAVDMAKEGLITKSQALLSLKPDLIDQLLHPTLDPKAKKEIIAKGLPASPGAAGGKVVFSADEAVRRCKDGEKVILVRIETSPDDIHGLHAAEGVLTTRGGMTSHAAVVARGMGRPCVAGAGSITVDYAAAKLSVGSVTVTEGQILTIDGSTGEVMVGEVPTVPPQLSGSFGTIMQWADEVRDMKVRANAETPADARQAKEFGAEGIGLVRTEHMFFEGQRIVAMRQMILATDEADRRQALDKLLVMQREDITELFRIMDGNPVTVRLLDPPLHEFIPHTEAEMALVAKAAGVPLDRVRRRAAELQEANPMLGHRGCRLAITYPEICEMQARAIFEAAAEVGRSSKKLPVAEVMVPLVATVEELKLLKGVIEKTADAVKKEQGITFTYKIGTMIELPRAALQAGRLAEMAEFFSFGTNDLTQTTYGLSRDDAGSFLPEYKAKGIVEHDPFVSLDPEGVGELITMAVQRGRSTRPEMKMGICGEHGGDPASIEVCEKIGLDYVSCSPFRVPVARLAAAQSALKTKGEQTKQSSTKATKPRVQNFGPW</sequence>
<dbReference type="SUPFAM" id="SSF56059">
    <property type="entry name" value="Glutathione synthetase ATP-binding domain-like"/>
    <property type="match status" value="1"/>
</dbReference>
<dbReference type="Proteomes" id="UP001152797">
    <property type="component" value="Unassembled WGS sequence"/>
</dbReference>
<dbReference type="InterPro" id="IPR036612">
    <property type="entry name" value="KH_dom_type_1_sf"/>
</dbReference>
<comment type="caution">
    <text evidence="13">The sequence shown here is derived from an EMBL/GenBank/DDBJ whole genome shotgun (WGS) entry which is preliminary data.</text>
</comment>
<evidence type="ECO:0000313" key="13">
    <source>
        <dbReference type="EMBL" id="CAI4016145.1"/>
    </source>
</evidence>
<dbReference type="Pfam" id="PF02896">
    <property type="entry name" value="PEP-utilizers_C"/>
    <property type="match status" value="1"/>
</dbReference>
<keyword evidence="15" id="KW-0670">Pyruvate</keyword>
<dbReference type="GO" id="GO:0005524">
    <property type="term" value="F:ATP binding"/>
    <property type="evidence" value="ECO:0007669"/>
    <property type="project" value="UniProtKB-KW"/>
</dbReference>
<dbReference type="GO" id="GO:0046872">
    <property type="term" value="F:metal ion binding"/>
    <property type="evidence" value="ECO:0007669"/>
    <property type="project" value="UniProtKB-KW"/>
</dbReference>
<dbReference type="InterPro" id="IPR013815">
    <property type="entry name" value="ATP_grasp_subdomain_1"/>
</dbReference>
<dbReference type="PROSITE" id="PS00370">
    <property type="entry name" value="PEP_ENZYMES_PHOS_SITE"/>
    <property type="match status" value="1"/>
</dbReference>
<keyword evidence="9" id="KW-0460">Magnesium</keyword>
<comment type="cofactor">
    <cofactor evidence="1">
        <name>Mg(2+)</name>
        <dbReference type="ChEBI" id="CHEBI:18420"/>
    </cofactor>
</comment>
<evidence type="ECO:0000256" key="7">
    <source>
        <dbReference type="ARBA" id="ARBA00022777"/>
    </source>
</evidence>
<dbReference type="OrthoDB" id="275161at2759"/>
<keyword evidence="4" id="KW-0808">Transferase</keyword>
<keyword evidence="7" id="KW-0418">Kinase</keyword>
<dbReference type="InterPro" id="IPR040442">
    <property type="entry name" value="Pyrv_kinase-like_dom_sf"/>
</dbReference>
<dbReference type="Gene3D" id="3.50.30.10">
    <property type="entry name" value="Phosphohistidine domain"/>
    <property type="match status" value="1"/>
</dbReference>